<feature type="compositionally biased region" description="Basic and acidic residues" evidence="1">
    <location>
        <begin position="238"/>
        <end position="252"/>
    </location>
</feature>
<accession>A0AA39MQH7</accession>
<feature type="region of interest" description="Disordered" evidence="1">
    <location>
        <begin position="326"/>
        <end position="348"/>
    </location>
</feature>
<gene>
    <name evidence="3" type="ORF">EV420DRAFT_1578465</name>
</gene>
<keyword evidence="2" id="KW-0472">Membrane</keyword>
<dbReference type="RefSeq" id="XP_060324351.1">
    <property type="nucleotide sequence ID" value="XM_060474565.1"/>
</dbReference>
<dbReference type="GeneID" id="85358113"/>
<feature type="region of interest" description="Disordered" evidence="1">
    <location>
        <begin position="225"/>
        <end position="264"/>
    </location>
</feature>
<evidence type="ECO:0000313" key="3">
    <source>
        <dbReference type="EMBL" id="KAK0442533.1"/>
    </source>
</evidence>
<evidence type="ECO:0000313" key="4">
    <source>
        <dbReference type="Proteomes" id="UP001175211"/>
    </source>
</evidence>
<sequence length="348" mass="38533">MTARHGSTITEHLLSPPTRRFHREHEHKLLLLLWPGMAGMVMFSMSLWFTVLFLLAPSFALNITVPSIVHNGEPTNLYLVHSPHDPSEFFLKKFYEQNGQSLLSSEAVWVNNFTRNVNASLRFNENGLFTIHAYARSDPSIDDVPLAQSQPFEVQRVDTIARITTTSSSSTSEATQYTATAIATSSGGCSIPVGAIIGVAIVSVIFLTTSALLLYLFIRDRKKRAQNNSDTESTPPPSEKKGDHDVKPERVARPTLAPHPRSVRNSLISLEARQAAALRDLREQIGSLRRSLAGAFKSESRTEFGERLGHEKSDSLGSQFRLWVDRGNQETPPPEYLSHRSSVGISAG</sequence>
<comment type="caution">
    <text evidence="3">The sequence shown here is derived from an EMBL/GenBank/DDBJ whole genome shotgun (WGS) entry which is preliminary data.</text>
</comment>
<protein>
    <submittedName>
        <fullName evidence="3">Uncharacterized protein</fullName>
    </submittedName>
</protein>
<dbReference type="Proteomes" id="UP001175211">
    <property type="component" value="Unassembled WGS sequence"/>
</dbReference>
<name>A0AA39MQH7_ARMTA</name>
<organism evidence="3 4">
    <name type="scientific">Armillaria tabescens</name>
    <name type="common">Ringless honey mushroom</name>
    <name type="synonym">Agaricus tabescens</name>
    <dbReference type="NCBI Taxonomy" id="1929756"/>
    <lineage>
        <taxon>Eukaryota</taxon>
        <taxon>Fungi</taxon>
        <taxon>Dikarya</taxon>
        <taxon>Basidiomycota</taxon>
        <taxon>Agaricomycotina</taxon>
        <taxon>Agaricomycetes</taxon>
        <taxon>Agaricomycetidae</taxon>
        <taxon>Agaricales</taxon>
        <taxon>Marasmiineae</taxon>
        <taxon>Physalacriaceae</taxon>
        <taxon>Desarmillaria</taxon>
    </lineage>
</organism>
<dbReference type="AlphaFoldDB" id="A0AA39MQH7"/>
<proteinExistence type="predicted"/>
<reference evidence="3" key="1">
    <citation type="submission" date="2023-06" db="EMBL/GenBank/DDBJ databases">
        <authorList>
            <consortium name="Lawrence Berkeley National Laboratory"/>
            <person name="Ahrendt S."/>
            <person name="Sahu N."/>
            <person name="Indic B."/>
            <person name="Wong-Bajracharya J."/>
            <person name="Merenyi Z."/>
            <person name="Ke H.-M."/>
            <person name="Monk M."/>
            <person name="Kocsube S."/>
            <person name="Drula E."/>
            <person name="Lipzen A."/>
            <person name="Balint B."/>
            <person name="Henrissat B."/>
            <person name="Andreopoulos B."/>
            <person name="Martin F.M."/>
            <person name="Harder C.B."/>
            <person name="Rigling D."/>
            <person name="Ford K.L."/>
            <person name="Foster G.D."/>
            <person name="Pangilinan J."/>
            <person name="Papanicolaou A."/>
            <person name="Barry K."/>
            <person name="LaButti K."/>
            <person name="Viragh M."/>
            <person name="Koriabine M."/>
            <person name="Yan M."/>
            <person name="Riley R."/>
            <person name="Champramary S."/>
            <person name="Plett K.L."/>
            <person name="Tsai I.J."/>
            <person name="Slot J."/>
            <person name="Sipos G."/>
            <person name="Plett J."/>
            <person name="Nagy L.G."/>
            <person name="Grigoriev I.V."/>
        </authorList>
    </citation>
    <scope>NUCLEOTIDE SEQUENCE</scope>
    <source>
        <strain evidence="3">CCBAS 213</strain>
    </source>
</reference>
<evidence type="ECO:0000256" key="1">
    <source>
        <dbReference type="SAM" id="MobiDB-lite"/>
    </source>
</evidence>
<evidence type="ECO:0000256" key="2">
    <source>
        <dbReference type="SAM" id="Phobius"/>
    </source>
</evidence>
<keyword evidence="2" id="KW-0812">Transmembrane</keyword>
<keyword evidence="4" id="KW-1185">Reference proteome</keyword>
<feature type="transmembrane region" description="Helical" evidence="2">
    <location>
        <begin position="29"/>
        <end position="56"/>
    </location>
</feature>
<dbReference type="EMBL" id="JAUEPS010000064">
    <property type="protein sequence ID" value="KAK0442533.1"/>
    <property type="molecule type" value="Genomic_DNA"/>
</dbReference>
<feature type="compositionally biased region" description="Polar residues" evidence="1">
    <location>
        <begin position="339"/>
        <end position="348"/>
    </location>
</feature>
<feature type="transmembrane region" description="Helical" evidence="2">
    <location>
        <begin position="193"/>
        <end position="218"/>
    </location>
</feature>
<keyword evidence="2" id="KW-1133">Transmembrane helix</keyword>